<feature type="region of interest" description="Disordered" evidence="8">
    <location>
        <begin position="91"/>
        <end position="115"/>
    </location>
</feature>
<feature type="repeat" description="WD" evidence="6">
    <location>
        <begin position="286"/>
        <end position="331"/>
    </location>
</feature>
<dbReference type="SMART" id="SM00320">
    <property type="entry name" value="WD40"/>
    <property type="match status" value="5"/>
</dbReference>
<keyword evidence="2 6" id="KW-0853">WD repeat</keyword>
<keyword evidence="3" id="KW-0677">Repeat</keyword>
<dbReference type="InterPro" id="IPR002344">
    <property type="entry name" value="Lupus_La"/>
</dbReference>
<name>A0A8H6SBE7_9AGAR</name>
<dbReference type="Gene3D" id="3.30.70.330">
    <property type="match status" value="2"/>
</dbReference>
<dbReference type="PRINTS" id="PR00302">
    <property type="entry name" value="LUPUSLA"/>
</dbReference>
<dbReference type="InterPro" id="IPR036322">
    <property type="entry name" value="WD40_repeat_dom_sf"/>
</dbReference>
<evidence type="ECO:0000259" key="9">
    <source>
        <dbReference type="PROSITE" id="PS50102"/>
    </source>
</evidence>
<dbReference type="PANTHER" id="PTHR19918">
    <property type="entry name" value="CELL DIVISION CYCLE 20 CDC20 FIZZY -RELATED"/>
    <property type="match status" value="1"/>
</dbReference>
<dbReference type="InterPro" id="IPR012677">
    <property type="entry name" value="Nucleotide-bd_a/b_plait_sf"/>
</dbReference>
<dbReference type="SMART" id="SM00360">
    <property type="entry name" value="RRM"/>
    <property type="match status" value="1"/>
</dbReference>
<evidence type="ECO:0000256" key="7">
    <source>
        <dbReference type="PROSITE-ProRule" id="PRU00332"/>
    </source>
</evidence>
<reference evidence="12" key="1">
    <citation type="submission" date="2020-05" db="EMBL/GenBank/DDBJ databases">
        <title>Mycena genomes resolve the evolution of fungal bioluminescence.</title>
        <authorList>
            <person name="Tsai I.J."/>
        </authorList>
    </citation>
    <scope>NUCLEOTIDE SEQUENCE</scope>
    <source>
        <strain evidence="12">171206Taipei</strain>
    </source>
</reference>
<feature type="domain" description="HTH La-type RNA-binding" evidence="10">
    <location>
        <begin position="501"/>
        <end position="594"/>
    </location>
</feature>
<dbReference type="GO" id="GO:0005680">
    <property type="term" value="C:anaphase-promoting complex"/>
    <property type="evidence" value="ECO:0007669"/>
    <property type="project" value="TreeGrafter"/>
</dbReference>
<dbReference type="PROSITE" id="PS51939">
    <property type="entry name" value="XRRM"/>
    <property type="match status" value="1"/>
</dbReference>
<dbReference type="InterPro" id="IPR015943">
    <property type="entry name" value="WD40/YVTN_repeat-like_dom_sf"/>
</dbReference>
<evidence type="ECO:0000256" key="4">
    <source>
        <dbReference type="ARBA" id="ARBA00022884"/>
    </source>
</evidence>
<feature type="repeat" description="WD" evidence="6">
    <location>
        <begin position="443"/>
        <end position="475"/>
    </location>
</feature>
<dbReference type="InterPro" id="IPR001680">
    <property type="entry name" value="WD40_rpt"/>
</dbReference>
<dbReference type="PROSITE" id="PS00678">
    <property type="entry name" value="WD_REPEATS_1"/>
    <property type="match status" value="1"/>
</dbReference>
<evidence type="ECO:0000256" key="6">
    <source>
        <dbReference type="PROSITE-ProRule" id="PRU00221"/>
    </source>
</evidence>
<evidence type="ECO:0000256" key="3">
    <source>
        <dbReference type="ARBA" id="ARBA00022737"/>
    </source>
</evidence>
<keyword evidence="5" id="KW-0131">Cell cycle</keyword>
<dbReference type="GO" id="GO:0006396">
    <property type="term" value="P:RNA processing"/>
    <property type="evidence" value="ECO:0007669"/>
    <property type="project" value="InterPro"/>
</dbReference>
<dbReference type="GO" id="GO:0010997">
    <property type="term" value="F:anaphase-promoting complex binding"/>
    <property type="evidence" value="ECO:0007669"/>
    <property type="project" value="InterPro"/>
</dbReference>
<dbReference type="CDD" id="cd12291">
    <property type="entry name" value="RRM1_La"/>
    <property type="match status" value="1"/>
</dbReference>
<dbReference type="InterPro" id="IPR014886">
    <property type="entry name" value="La_xRRM"/>
</dbReference>
<dbReference type="GO" id="GO:1990904">
    <property type="term" value="C:ribonucleoprotein complex"/>
    <property type="evidence" value="ECO:0007669"/>
    <property type="project" value="UniProtKB-UniRule"/>
</dbReference>
<dbReference type="AlphaFoldDB" id="A0A8H6SBE7"/>
<dbReference type="InterPro" id="IPR036388">
    <property type="entry name" value="WH-like_DNA-bd_sf"/>
</dbReference>
<dbReference type="SUPFAM" id="SSF50978">
    <property type="entry name" value="WD40 repeat-like"/>
    <property type="match status" value="1"/>
</dbReference>
<evidence type="ECO:0000256" key="1">
    <source>
        <dbReference type="ARBA" id="ARBA00006445"/>
    </source>
</evidence>
<evidence type="ECO:0000259" key="11">
    <source>
        <dbReference type="PROSITE" id="PS51939"/>
    </source>
</evidence>
<dbReference type="Gene3D" id="1.10.10.10">
    <property type="entry name" value="Winged helix-like DNA-binding domain superfamily/Winged helix DNA-binding domain"/>
    <property type="match status" value="1"/>
</dbReference>
<dbReference type="InterPro" id="IPR036390">
    <property type="entry name" value="WH_DNA-bd_sf"/>
</dbReference>
<dbReference type="CDD" id="cd08029">
    <property type="entry name" value="LA_like_fungal"/>
    <property type="match status" value="1"/>
</dbReference>
<comment type="caution">
    <text evidence="12">The sequence shown here is derived from an EMBL/GenBank/DDBJ whole genome shotgun (WGS) entry which is preliminary data.</text>
</comment>
<dbReference type="Pfam" id="PF05383">
    <property type="entry name" value="La"/>
    <property type="match status" value="1"/>
</dbReference>
<evidence type="ECO:0000256" key="2">
    <source>
        <dbReference type="ARBA" id="ARBA00022574"/>
    </source>
</evidence>
<protein>
    <submittedName>
        <fullName evidence="12">WD-REPEATS-REGION domain-containing protein</fullName>
    </submittedName>
</protein>
<dbReference type="PROSITE" id="PS50294">
    <property type="entry name" value="WD_REPEATS_REGION"/>
    <property type="match status" value="2"/>
</dbReference>
<dbReference type="Gene3D" id="2.130.10.10">
    <property type="entry name" value="YVTN repeat-like/Quinoprotein amine dehydrogenase"/>
    <property type="match status" value="1"/>
</dbReference>
<dbReference type="GO" id="GO:0031145">
    <property type="term" value="P:anaphase-promoting complex-dependent catabolic process"/>
    <property type="evidence" value="ECO:0007669"/>
    <property type="project" value="TreeGrafter"/>
</dbReference>
<dbReference type="PROSITE" id="PS50102">
    <property type="entry name" value="RRM"/>
    <property type="match status" value="1"/>
</dbReference>
<dbReference type="GeneID" id="59349712"/>
<accession>A0A8H6SBE7</accession>
<dbReference type="SUPFAM" id="SSF54928">
    <property type="entry name" value="RNA-binding domain, RBD"/>
    <property type="match status" value="1"/>
</dbReference>
<evidence type="ECO:0000259" key="10">
    <source>
        <dbReference type="PROSITE" id="PS50961"/>
    </source>
</evidence>
<dbReference type="SMART" id="SM00715">
    <property type="entry name" value="LA"/>
    <property type="match status" value="1"/>
</dbReference>
<evidence type="ECO:0000313" key="12">
    <source>
        <dbReference type="EMBL" id="KAF7295227.1"/>
    </source>
</evidence>
<dbReference type="GO" id="GO:1905786">
    <property type="term" value="P:positive regulation of anaphase-promoting complex-dependent catabolic process"/>
    <property type="evidence" value="ECO:0007669"/>
    <property type="project" value="TreeGrafter"/>
</dbReference>
<gene>
    <name evidence="12" type="ORF">MIND_01061600</name>
</gene>
<dbReference type="EMBL" id="JACAZF010000009">
    <property type="protein sequence ID" value="KAF7295227.1"/>
    <property type="molecule type" value="Genomic_DNA"/>
</dbReference>
<feature type="compositionally biased region" description="Basic and acidic residues" evidence="8">
    <location>
        <begin position="903"/>
        <end position="919"/>
    </location>
</feature>
<dbReference type="PANTHER" id="PTHR19918:SF1">
    <property type="entry name" value="FIZZY-RELATED PROTEIN HOMOLOG"/>
    <property type="match status" value="1"/>
</dbReference>
<organism evidence="12 13">
    <name type="scientific">Mycena indigotica</name>
    <dbReference type="NCBI Taxonomy" id="2126181"/>
    <lineage>
        <taxon>Eukaryota</taxon>
        <taxon>Fungi</taxon>
        <taxon>Dikarya</taxon>
        <taxon>Basidiomycota</taxon>
        <taxon>Agaricomycotina</taxon>
        <taxon>Agaricomycetes</taxon>
        <taxon>Agaricomycetidae</taxon>
        <taxon>Agaricales</taxon>
        <taxon>Marasmiineae</taxon>
        <taxon>Mycenaceae</taxon>
        <taxon>Mycena</taxon>
    </lineage>
</organism>
<feature type="compositionally biased region" description="Gly residues" evidence="8">
    <location>
        <begin position="875"/>
        <end position="884"/>
    </location>
</feature>
<feature type="compositionally biased region" description="Basic and acidic residues" evidence="8">
    <location>
        <begin position="29"/>
        <end position="57"/>
    </location>
</feature>
<dbReference type="Pfam" id="PF24807">
    <property type="entry name" value="WD40_CDC20-Fz"/>
    <property type="match status" value="1"/>
</dbReference>
<feature type="domain" description="XRRM" evidence="11">
    <location>
        <begin position="761"/>
        <end position="888"/>
    </location>
</feature>
<dbReference type="InterPro" id="IPR056150">
    <property type="entry name" value="WD40_CDC20-Fz"/>
</dbReference>
<evidence type="ECO:0000313" key="13">
    <source>
        <dbReference type="Proteomes" id="UP000636479"/>
    </source>
</evidence>
<dbReference type="RefSeq" id="XP_037216590.1">
    <property type="nucleotide sequence ID" value="XM_037367196.1"/>
</dbReference>
<dbReference type="PROSITE" id="PS50961">
    <property type="entry name" value="HTH_LA"/>
    <property type="match status" value="1"/>
</dbReference>
<feature type="region of interest" description="Disordered" evidence="8">
    <location>
        <begin position="850"/>
        <end position="967"/>
    </location>
</feature>
<keyword evidence="4 7" id="KW-0694">RNA-binding</keyword>
<feature type="region of interest" description="Disordered" evidence="8">
    <location>
        <begin position="1"/>
        <end position="70"/>
    </location>
</feature>
<dbReference type="GO" id="GO:0003723">
    <property type="term" value="F:RNA binding"/>
    <property type="evidence" value="ECO:0007669"/>
    <property type="project" value="UniProtKB-UniRule"/>
</dbReference>
<dbReference type="InterPro" id="IPR035979">
    <property type="entry name" value="RBD_domain_sf"/>
</dbReference>
<dbReference type="InterPro" id="IPR033010">
    <property type="entry name" value="Cdc20/Fizzy"/>
</dbReference>
<dbReference type="SUPFAM" id="SSF46785">
    <property type="entry name" value="Winged helix' DNA-binding domain"/>
    <property type="match status" value="1"/>
</dbReference>
<dbReference type="InterPro" id="IPR019775">
    <property type="entry name" value="WD40_repeat_CS"/>
</dbReference>
<dbReference type="InterPro" id="IPR000504">
    <property type="entry name" value="RRM_dom"/>
</dbReference>
<feature type="domain" description="RRM" evidence="9">
    <location>
        <begin position="599"/>
        <end position="685"/>
    </location>
</feature>
<feature type="compositionally biased region" description="Acidic residues" evidence="8">
    <location>
        <begin position="19"/>
        <end position="28"/>
    </location>
</feature>
<evidence type="ECO:0000256" key="8">
    <source>
        <dbReference type="SAM" id="MobiDB-lite"/>
    </source>
</evidence>
<evidence type="ECO:0000256" key="5">
    <source>
        <dbReference type="ARBA" id="ARBA00023306"/>
    </source>
</evidence>
<dbReference type="PROSITE" id="PS50082">
    <property type="entry name" value="WD_REPEATS_2"/>
    <property type="match status" value="2"/>
</dbReference>
<dbReference type="InterPro" id="IPR006630">
    <property type="entry name" value="La_HTH"/>
</dbReference>
<proteinExistence type="inferred from homology"/>
<comment type="similarity">
    <text evidence="1">Belongs to the WD repeat CDC20/Fizzy family.</text>
</comment>
<keyword evidence="13" id="KW-1185">Reference proteome</keyword>
<sequence length="967" mass="106251">MNHLRNSTFGKRLRAAQQQEEENPTPESDDTREYGDRFIPTRDRGDMRTSYNLKDDSTPSTPSKKSRIIPSESDALKEQANALFNSILHTEVTPADPPSPPRPPPPIAAAPSTPTRRRLFVYNSPSASAPSTPTRRLDTTADSAYSMSPTPYRVLDAPELAEDFYLNLVDWSSTNVLGVGLGSCVYLWTAHNAAVNRLCDLSDTNDSISSVSWVQKGSTLAVGTLSGRLHVYDANRITLLRTYTQAHTQRIGAIAWNAHVLSSGSRDRIIHHRDVRESATRPFKRSAGHRQEVCGLKWSGDGGVGAANLASGGNDNKVCIWDLRGSKRSNSASRATTVPEPDDGDTPLWKFHEHTAAVKALAWDPHISGVLATGGGTQDKHIRFWNTISGAMLNELDTGSQVCNLIWSLTSHELVSTHGFSSTTAQNQICIWKYPTLNMVASLTGHTNRVLYLAMSPDGETIVTGAGDETLRFWNAFPKRESHFCHTHPFPSILSSMAALDPEDVPTMQRAVRQIEFYFADSNLPYDKFMWTLHSKTPEHWVSLATVASFKRMREFTPLGVEWVARALREQSTQLEVDADGTNVRRKTEVQEPKDQFERSVYAKGFPEENDTLQARLEAFFEQYGPTNAVRMRRDQDKKFKLSVFAEFSSMDTCTAFLSADPPPTFEGTPLLVMSKEAYCQMKIKEKGLTGKAADSRRNLYTPGRKFDAFRDAASKMDVDTKPAAETATAPQQVFLEFMGSTIAIHRNEEGVGAVNDADVPFVKGATLRFDGAEEGGKVMFTDIKLPLKEKFGRPPFIKYTTGASFGLVGFHKALTEDDIKFVKEAIPKLGNNEITWTVAGEEEEKEFQLERAQSAARMAWEQASGMGKEKGGRGGRGGRGGGRGGRDSGGRGGRGRGRGRGGRREGGRDARPAEDVRATENTGAEDAPTGEKRKRAVEPDGGPDVGVRGKAAPPTIASVKKAKTEE</sequence>
<dbReference type="GO" id="GO:1990757">
    <property type="term" value="F:ubiquitin ligase activator activity"/>
    <property type="evidence" value="ECO:0007669"/>
    <property type="project" value="TreeGrafter"/>
</dbReference>
<feature type="compositionally biased region" description="Pro residues" evidence="8">
    <location>
        <begin position="95"/>
        <end position="108"/>
    </location>
</feature>
<dbReference type="OrthoDB" id="10263272at2759"/>
<dbReference type="GO" id="GO:0005829">
    <property type="term" value="C:cytosol"/>
    <property type="evidence" value="ECO:0007669"/>
    <property type="project" value="UniProtKB-ARBA"/>
</dbReference>
<dbReference type="Proteomes" id="UP000636479">
    <property type="component" value="Unassembled WGS sequence"/>
</dbReference>